<gene>
    <name evidence="8" type="ORF">CITCOLO1_LOCUS13815</name>
</gene>
<comment type="subcellular location">
    <subcellularLocation>
        <location evidence="1">Secreted</location>
    </subcellularLocation>
</comment>
<keyword evidence="3 5" id="KW-0732">Signal</keyword>
<dbReference type="InterPro" id="IPR010259">
    <property type="entry name" value="S8pro/Inhibitor_I9"/>
</dbReference>
<evidence type="ECO:0000313" key="8">
    <source>
        <dbReference type="EMBL" id="CAK9321727.1"/>
    </source>
</evidence>
<evidence type="ECO:0000313" key="9">
    <source>
        <dbReference type="Proteomes" id="UP001642487"/>
    </source>
</evidence>
<dbReference type="Proteomes" id="UP001642487">
    <property type="component" value="Chromosome 5"/>
</dbReference>
<dbReference type="InterPro" id="IPR037045">
    <property type="entry name" value="S8pro/Inhibitor_I9_sf"/>
</dbReference>
<dbReference type="Pfam" id="PF17766">
    <property type="entry name" value="fn3_6"/>
    <property type="match status" value="1"/>
</dbReference>
<dbReference type="InterPro" id="IPR041469">
    <property type="entry name" value="Subtilisin-like_FN3"/>
</dbReference>
<evidence type="ECO:0000259" key="6">
    <source>
        <dbReference type="Pfam" id="PF05922"/>
    </source>
</evidence>
<dbReference type="Gene3D" id="3.40.50.200">
    <property type="entry name" value="Peptidase S8/S53 domain"/>
    <property type="match status" value="1"/>
</dbReference>
<feature type="chain" id="PRO_5046264260" evidence="5">
    <location>
        <begin position="29"/>
        <end position="420"/>
    </location>
</feature>
<dbReference type="InterPro" id="IPR045051">
    <property type="entry name" value="SBT"/>
</dbReference>
<comment type="similarity">
    <text evidence="2">Belongs to the peptidase S8 family.</text>
</comment>
<feature type="domain" description="Inhibitor I9" evidence="6">
    <location>
        <begin position="32"/>
        <end position="117"/>
    </location>
</feature>
<evidence type="ECO:0000256" key="2">
    <source>
        <dbReference type="ARBA" id="ARBA00011073"/>
    </source>
</evidence>
<accession>A0ABP0YTB7</accession>
<evidence type="ECO:0000256" key="3">
    <source>
        <dbReference type="ARBA" id="ARBA00022729"/>
    </source>
</evidence>
<dbReference type="Gene3D" id="2.60.40.2310">
    <property type="match status" value="1"/>
</dbReference>
<dbReference type="PANTHER" id="PTHR10795">
    <property type="entry name" value="PROPROTEIN CONVERTASE SUBTILISIN/KEXIN"/>
    <property type="match status" value="1"/>
</dbReference>
<feature type="signal peptide" evidence="5">
    <location>
        <begin position="1"/>
        <end position="28"/>
    </location>
</feature>
<dbReference type="Gene3D" id="3.30.70.80">
    <property type="entry name" value="Peptidase S8 propeptide/proteinase inhibitor I9"/>
    <property type="match status" value="1"/>
</dbReference>
<protein>
    <submittedName>
        <fullName evidence="8">Uncharacterized protein</fullName>
    </submittedName>
</protein>
<dbReference type="EMBL" id="OZ021739">
    <property type="protein sequence ID" value="CAK9321727.1"/>
    <property type="molecule type" value="Genomic_DNA"/>
</dbReference>
<keyword evidence="9" id="KW-1185">Reference proteome</keyword>
<evidence type="ECO:0000256" key="5">
    <source>
        <dbReference type="SAM" id="SignalP"/>
    </source>
</evidence>
<evidence type="ECO:0000256" key="1">
    <source>
        <dbReference type="ARBA" id="ARBA00004613"/>
    </source>
</evidence>
<evidence type="ECO:0000259" key="7">
    <source>
        <dbReference type="Pfam" id="PF17766"/>
    </source>
</evidence>
<evidence type="ECO:0000256" key="4">
    <source>
        <dbReference type="SAM" id="MobiDB-lite"/>
    </source>
</evidence>
<reference evidence="8 9" key="1">
    <citation type="submission" date="2024-03" db="EMBL/GenBank/DDBJ databases">
        <authorList>
            <person name="Gkanogiannis A."/>
            <person name="Becerra Lopez-Lavalle L."/>
        </authorList>
    </citation>
    <scope>NUCLEOTIDE SEQUENCE [LARGE SCALE GENOMIC DNA]</scope>
</reference>
<proteinExistence type="inferred from homology"/>
<dbReference type="InterPro" id="IPR036852">
    <property type="entry name" value="Peptidase_S8/S53_dom_sf"/>
</dbReference>
<organism evidence="8 9">
    <name type="scientific">Citrullus colocynthis</name>
    <name type="common">colocynth</name>
    <dbReference type="NCBI Taxonomy" id="252529"/>
    <lineage>
        <taxon>Eukaryota</taxon>
        <taxon>Viridiplantae</taxon>
        <taxon>Streptophyta</taxon>
        <taxon>Embryophyta</taxon>
        <taxon>Tracheophyta</taxon>
        <taxon>Spermatophyta</taxon>
        <taxon>Magnoliopsida</taxon>
        <taxon>eudicotyledons</taxon>
        <taxon>Gunneridae</taxon>
        <taxon>Pentapetalae</taxon>
        <taxon>rosids</taxon>
        <taxon>fabids</taxon>
        <taxon>Cucurbitales</taxon>
        <taxon>Cucurbitaceae</taxon>
        <taxon>Benincaseae</taxon>
        <taxon>Citrullus</taxon>
    </lineage>
</organism>
<dbReference type="Pfam" id="PF05922">
    <property type="entry name" value="Inhibitor_I9"/>
    <property type="match status" value="1"/>
</dbReference>
<name>A0ABP0YTB7_9ROSI</name>
<dbReference type="SUPFAM" id="SSF52743">
    <property type="entry name" value="Subtilisin-like"/>
    <property type="match status" value="1"/>
</dbReference>
<feature type="region of interest" description="Disordered" evidence="4">
    <location>
        <begin position="361"/>
        <end position="381"/>
    </location>
</feature>
<sequence>MAIMEAFNLSPLLLSFFLFALFQTSTIATKKSYIVYLGSHSHGLNPSSIDIQLATESHYNLLGSLLGSNEAAKEAIFYSYNRHINGFAAVLDQKVAEDLAKHPDVVSVHGNKGRKLHTTHSWNFLGVENDGAIPSNSIWNLASFGESTIIANLDTGVWPESKSFNDEGYGPIPTRWKGSCEGGSKFHCNSTVDRLFTSYVALGDKRHNKGASLSDKILPAQKFYPLISAVDAKANNVSNDDAIGSQTSTDYGFILLERSQHNRSLNTQDLNYPSISIPELKSEAVMKVKRRVKNVGSPGTYVVQVDAPLGVSVSVEPTSLKFTGVDEEKNFRVVLRSSVPNDFHGKYVFGRLEWSDGNHHLGSKRRVKEEKRKRLLPSSSASVPRLPFRPLDLQLLSSFSHFPSTTLPRSLTVDFALLSG</sequence>
<feature type="domain" description="Subtilisin-like protease fibronectin type-III" evidence="7">
    <location>
        <begin position="269"/>
        <end position="362"/>
    </location>
</feature>